<dbReference type="Pfam" id="PF12796">
    <property type="entry name" value="Ank_2"/>
    <property type="match status" value="1"/>
</dbReference>
<dbReference type="InterPro" id="IPR036770">
    <property type="entry name" value="Ankyrin_rpt-contain_sf"/>
</dbReference>
<dbReference type="PROSITE" id="PS50088">
    <property type="entry name" value="ANK_REPEAT"/>
    <property type="match status" value="2"/>
</dbReference>
<evidence type="ECO:0000256" key="3">
    <source>
        <dbReference type="PROSITE-ProRule" id="PRU00023"/>
    </source>
</evidence>
<protein>
    <submittedName>
        <fullName evidence="5">Ankyrin repeat domain-containing protein</fullName>
    </submittedName>
</protein>
<name>A0A167V5Z7_PENCH</name>
<sequence length="382" mass="42899">MSILKLPSELLMSIAESLESRDLNALLRCHSYLFKTLNDYLYRLNVQHHDASALYWAASSGSDNTLQRLLHAGANVLWDSPYFACSVQKPATRLREFIWEENMKEHPISYAAAQGHLNIVEHLLDLGVDINYRDADGLTPLALAAREGHFALVRALLDRGAKQLSKDKMGQYPLAQAASRGHHSIEDYLFEKLRQYPHGKTNPELDLYWMLKYAAERGDDDRIRYLLSQGADVNFQLPIESQSPLCGALDLAPLPLSTTKLLLEAGADPNRKPSRSINYQPGRPSKSLAPLTLAMHRDDSFSLIKLLIQYGADAEDQSLALRIAIQYRKAPEFRFLVDNGARLDARSRGKRGTSFAWMGINSGYQPIIDICLEHGISPDIRS</sequence>
<keyword evidence="2 3" id="KW-0040">ANK repeat</keyword>
<dbReference type="SUPFAM" id="SSF48403">
    <property type="entry name" value="Ankyrin repeat"/>
    <property type="match status" value="1"/>
</dbReference>
<reference evidence="5" key="1">
    <citation type="journal article" date="2014" name="Genome Announc.">
        <title>Complete sequencing and chromosome-scale genome assembly of the industrial progenitor strain P2niaD18 from the penicillin producer Penicillium chrysogenum.</title>
        <authorList>
            <person name="Specht T."/>
            <person name="Dahlmann T.A."/>
            <person name="Zadra I."/>
            <person name="Kurnsteiner H."/>
            <person name="Kuck U."/>
        </authorList>
    </citation>
    <scope>NUCLEOTIDE SEQUENCE [LARGE SCALE GENOMIC DNA]</scope>
    <source>
        <strain evidence="5">P2niaD18</strain>
    </source>
</reference>
<dbReference type="PANTHER" id="PTHR24126">
    <property type="entry name" value="ANKYRIN REPEAT, PH AND SEC7 DOMAIN CONTAINING PROTEIN SECG-RELATED"/>
    <property type="match status" value="1"/>
</dbReference>
<dbReference type="Gene3D" id="1.25.40.20">
    <property type="entry name" value="Ankyrin repeat-containing domain"/>
    <property type="match status" value="3"/>
</dbReference>
<feature type="repeat" description="ANK" evidence="3">
    <location>
        <begin position="103"/>
        <end position="135"/>
    </location>
</feature>
<dbReference type="PANTHER" id="PTHR24126:SF14">
    <property type="entry name" value="ANK_REP_REGION DOMAIN-CONTAINING PROTEIN"/>
    <property type="match status" value="1"/>
</dbReference>
<accession>A0A167V5Z7</accession>
<evidence type="ECO:0000256" key="2">
    <source>
        <dbReference type="ARBA" id="ARBA00023043"/>
    </source>
</evidence>
<dbReference type="InterPro" id="IPR001810">
    <property type="entry name" value="F-box_dom"/>
</dbReference>
<dbReference type="AlphaFoldDB" id="A0A167V5Z7"/>
<dbReference type="PRINTS" id="PR01415">
    <property type="entry name" value="ANKYRIN"/>
</dbReference>
<proteinExistence type="predicted"/>
<dbReference type="EMBL" id="CM002798">
    <property type="protein sequence ID" value="KZN90041.1"/>
    <property type="molecule type" value="Genomic_DNA"/>
</dbReference>
<dbReference type="SMART" id="SM00248">
    <property type="entry name" value="ANK"/>
    <property type="match status" value="7"/>
</dbReference>
<gene>
    <name evidence="5" type="ORF">EN45_001500</name>
</gene>
<dbReference type="OMA" id="RDHPICH"/>
<dbReference type="Proteomes" id="UP000076449">
    <property type="component" value="Chromosome I"/>
</dbReference>
<feature type="domain" description="F-box" evidence="4">
    <location>
        <begin position="1"/>
        <end position="44"/>
    </location>
</feature>
<organism evidence="5">
    <name type="scientific">Penicillium chrysogenum</name>
    <name type="common">Penicillium notatum</name>
    <dbReference type="NCBI Taxonomy" id="5076"/>
    <lineage>
        <taxon>Eukaryota</taxon>
        <taxon>Fungi</taxon>
        <taxon>Dikarya</taxon>
        <taxon>Ascomycota</taxon>
        <taxon>Pezizomycotina</taxon>
        <taxon>Eurotiomycetes</taxon>
        <taxon>Eurotiomycetidae</taxon>
        <taxon>Eurotiales</taxon>
        <taxon>Aspergillaceae</taxon>
        <taxon>Penicillium</taxon>
        <taxon>Penicillium chrysogenum species complex</taxon>
    </lineage>
</organism>
<dbReference type="PROSITE" id="PS50297">
    <property type="entry name" value="ANK_REP_REGION"/>
    <property type="match status" value="2"/>
</dbReference>
<feature type="repeat" description="ANK" evidence="3">
    <location>
        <begin position="136"/>
        <end position="168"/>
    </location>
</feature>
<evidence type="ECO:0000313" key="5">
    <source>
        <dbReference type="EMBL" id="KZN90041.1"/>
    </source>
</evidence>
<dbReference type="PhylomeDB" id="A0A167V5Z7"/>
<evidence type="ECO:0000256" key="1">
    <source>
        <dbReference type="ARBA" id="ARBA00022737"/>
    </source>
</evidence>
<evidence type="ECO:0000259" key="4">
    <source>
        <dbReference type="PROSITE" id="PS50181"/>
    </source>
</evidence>
<dbReference type="PROSITE" id="PS50181">
    <property type="entry name" value="FBOX"/>
    <property type="match status" value="1"/>
</dbReference>
<dbReference type="InterPro" id="IPR002110">
    <property type="entry name" value="Ankyrin_rpt"/>
</dbReference>
<keyword evidence="1" id="KW-0677">Repeat</keyword>